<dbReference type="Proteomes" id="UP001143347">
    <property type="component" value="Unassembled WGS sequence"/>
</dbReference>
<gene>
    <name evidence="1" type="ORF">OSB52_22480</name>
</gene>
<sequence length="258" mass="28153">MTSTNNPDPVMYCAIRMFLPGLADDDAADLTQRAFAQVEKRVGSRLASGLSDAQLEEFEKLIDAGHDDECAHWLEREVPDYPRVVVEERTTVIAEVVRVVSVDLAAVRGSRLFDEIKRTDLHDLRELFADNDSDDPAQGDDDAVLVRVQPDGPVAVWTEADSGPRRFIVRCEIQTLIGDAAMAEAEQFCNLWNSSCPIVSLRLRLEGEHPTLAAEGGIPLGAGMSQPQLAYHVDLAHRAIAETVSELTQMAAADSATG</sequence>
<dbReference type="AlphaFoldDB" id="A0A9X3D8R6"/>
<accession>A0A9X3D8R6</accession>
<dbReference type="EMBL" id="JAPKFM010000034">
    <property type="protein sequence ID" value="MCX2966846.1"/>
    <property type="molecule type" value="Genomic_DNA"/>
</dbReference>
<name>A0A9X3D8R6_9ACTN</name>
<evidence type="ECO:0000313" key="2">
    <source>
        <dbReference type="Proteomes" id="UP001143347"/>
    </source>
</evidence>
<evidence type="ECO:0000313" key="1">
    <source>
        <dbReference type="EMBL" id="MCX2966846.1"/>
    </source>
</evidence>
<keyword evidence="2" id="KW-1185">Reference proteome</keyword>
<protein>
    <submittedName>
        <fullName evidence="1">DUF5663 domain-containing protein</fullName>
    </submittedName>
</protein>
<dbReference type="InterPro" id="IPR043722">
    <property type="entry name" value="DUF5663"/>
</dbReference>
<comment type="caution">
    <text evidence="1">The sequence shown here is derived from an EMBL/GenBank/DDBJ whole genome shotgun (WGS) entry which is preliminary data.</text>
</comment>
<reference evidence="1" key="1">
    <citation type="submission" date="2022-10" db="EMBL/GenBank/DDBJ databases">
        <title>WGS of marine actinomycetes from Thailand.</title>
        <authorList>
            <person name="Thawai C."/>
        </authorList>
    </citation>
    <scope>NUCLEOTIDE SEQUENCE</scope>
    <source>
        <strain evidence="1">SW21</strain>
    </source>
</reference>
<dbReference type="RefSeq" id="WP_266063593.1">
    <property type="nucleotide sequence ID" value="NZ_JAPKFM010000034.1"/>
</dbReference>
<dbReference type="Pfam" id="PF18908">
    <property type="entry name" value="DUF5663"/>
    <property type="match status" value="1"/>
</dbReference>
<proteinExistence type="predicted"/>
<organism evidence="1 2">
    <name type="scientific">Gordonia aquimaris</name>
    <dbReference type="NCBI Taxonomy" id="2984863"/>
    <lineage>
        <taxon>Bacteria</taxon>
        <taxon>Bacillati</taxon>
        <taxon>Actinomycetota</taxon>
        <taxon>Actinomycetes</taxon>
        <taxon>Mycobacteriales</taxon>
        <taxon>Gordoniaceae</taxon>
        <taxon>Gordonia</taxon>
    </lineage>
</organism>